<sequence length="207" mass="22630">MSNSTWNNGTVHSGDEQTLWDVKSQNATAVATSGRVALKYKLTTHYLYFETGGVTGTKQEQVPLIHVHDVDVSQSLIQKSRKVGNVLVHVVRDSGLRETAVLDSIPEPIAARDSINRAVHQMRGVVHQHRKAEQQQLNTHRFDVTPGSATMPAPTMAGVPMPPAQPAADQDPQAVMGLLRQLGELRDSGILTADDFEAKKVELLSRL</sequence>
<dbReference type="Pfam" id="PF03703">
    <property type="entry name" value="bPH_2"/>
    <property type="match status" value="1"/>
</dbReference>
<dbReference type="Pfam" id="PF09851">
    <property type="entry name" value="SHOCT"/>
    <property type="match status" value="1"/>
</dbReference>
<dbReference type="InterPro" id="IPR018649">
    <property type="entry name" value="SHOCT"/>
</dbReference>
<dbReference type="InterPro" id="IPR005182">
    <property type="entry name" value="YdbS-like_PH"/>
</dbReference>
<evidence type="ECO:0000313" key="3">
    <source>
        <dbReference type="EMBL" id="MEB8342594.1"/>
    </source>
</evidence>
<gene>
    <name evidence="3" type="ORF">OKJ99_34375</name>
</gene>
<dbReference type="Proteomes" id="UP001354931">
    <property type="component" value="Unassembled WGS sequence"/>
</dbReference>
<protein>
    <submittedName>
        <fullName evidence="3">PH domain-containing protein</fullName>
    </submittedName>
</protein>
<evidence type="ECO:0000313" key="4">
    <source>
        <dbReference type="Proteomes" id="UP001354931"/>
    </source>
</evidence>
<evidence type="ECO:0000259" key="1">
    <source>
        <dbReference type="Pfam" id="PF03703"/>
    </source>
</evidence>
<feature type="domain" description="YdbS-like PH" evidence="1">
    <location>
        <begin position="38"/>
        <end position="114"/>
    </location>
</feature>
<name>A0ABU6FEY2_9ACTN</name>
<comment type="caution">
    <text evidence="3">The sequence shown here is derived from an EMBL/GenBank/DDBJ whole genome shotgun (WGS) entry which is preliminary data.</text>
</comment>
<dbReference type="RefSeq" id="WP_326022137.1">
    <property type="nucleotide sequence ID" value="NZ_JAOZYC010000166.1"/>
</dbReference>
<feature type="domain" description="SHOCT" evidence="2">
    <location>
        <begin position="179"/>
        <end position="200"/>
    </location>
</feature>
<reference evidence="3 4" key="1">
    <citation type="submission" date="2022-10" db="EMBL/GenBank/DDBJ databases">
        <authorList>
            <person name="Xie J."/>
            <person name="Shen N."/>
        </authorList>
    </citation>
    <scope>NUCLEOTIDE SEQUENCE [LARGE SCALE GENOMIC DNA]</scope>
    <source>
        <strain evidence="3 4">YIM65594</strain>
    </source>
</reference>
<keyword evidence="4" id="KW-1185">Reference proteome</keyword>
<evidence type="ECO:0000259" key="2">
    <source>
        <dbReference type="Pfam" id="PF09851"/>
    </source>
</evidence>
<proteinExistence type="predicted"/>
<dbReference type="EMBL" id="JAOZYC010000166">
    <property type="protein sequence ID" value="MEB8342594.1"/>
    <property type="molecule type" value="Genomic_DNA"/>
</dbReference>
<accession>A0ABU6FEY2</accession>
<organism evidence="3 4">
    <name type="scientific">Streptomyces endophyticus</name>
    <dbReference type="NCBI Taxonomy" id="714166"/>
    <lineage>
        <taxon>Bacteria</taxon>
        <taxon>Bacillati</taxon>
        <taxon>Actinomycetota</taxon>
        <taxon>Actinomycetes</taxon>
        <taxon>Kitasatosporales</taxon>
        <taxon>Streptomycetaceae</taxon>
        <taxon>Streptomyces</taxon>
    </lineage>
</organism>